<keyword evidence="2" id="KW-1185">Reference proteome</keyword>
<protein>
    <submittedName>
        <fullName evidence="1">Uncharacterized protein</fullName>
    </submittedName>
</protein>
<proteinExistence type="predicted"/>
<feature type="non-terminal residue" evidence="1">
    <location>
        <position position="1"/>
    </location>
</feature>
<organism evidence="1 2">
    <name type="scientific">Aspergillus brunneoviolaceus CBS 621.78</name>
    <dbReference type="NCBI Taxonomy" id="1450534"/>
    <lineage>
        <taxon>Eukaryota</taxon>
        <taxon>Fungi</taxon>
        <taxon>Dikarya</taxon>
        <taxon>Ascomycota</taxon>
        <taxon>Pezizomycotina</taxon>
        <taxon>Eurotiomycetes</taxon>
        <taxon>Eurotiomycetidae</taxon>
        <taxon>Eurotiales</taxon>
        <taxon>Aspergillaceae</taxon>
        <taxon>Aspergillus</taxon>
        <taxon>Aspergillus subgen. Circumdati</taxon>
    </lineage>
</organism>
<reference evidence="1" key="1">
    <citation type="submission" date="2018-02" db="EMBL/GenBank/DDBJ databases">
        <title>The genomes of Aspergillus section Nigri reveals drivers in fungal speciation.</title>
        <authorList>
            <consortium name="DOE Joint Genome Institute"/>
            <person name="Vesth T.C."/>
            <person name="Nybo J."/>
            <person name="Theobald S."/>
            <person name="Brandl J."/>
            <person name="Frisvad J.C."/>
            <person name="Nielsen K.F."/>
            <person name="Lyhne E.K."/>
            <person name="Kogle M.E."/>
            <person name="Kuo A."/>
            <person name="Riley R."/>
            <person name="Clum A."/>
            <person name="Nolan M."/>
            <person name="Lipzen A."/>
            <person name="Salamov A."/>
            <person name="Henrissat B."/>
            <person name="Wiebenga A."/>
            <person name="De vries R.P."/>
            <person name="Grigoriev I.V."/>
            <person name="Mortensen U.H."/>
            <person name="Andersen M.R."/>
            <person name="Baker S.E."/>
        </authorList>
    </citation>
    <scope>NUCLEOTIDE SEQUENCE</scope>
    <source>
        <strain evidence="1">CBS 621.78</strain>
    </source>
</reference>
<accession>A0ACD1GP56</accession>
<sequence length="451" mass="44403">TASGSATVPVSTASGSVTASESAVAPTSTALAGSTTVSGSVIASESAISSGSATVSGSAPAAASTVSGSATSASSAASATSTALIATKTTEASGSVSAAPTVVPTIAPTVAPSVYSSTSTSTSATIPLTTEQPTTTKAVAETTTAQALTSSTANADDWMPSSILIVGTTTTTTEPTGTATKAATTTTAAAQLPGSISPAGGIPNEPKNSTLIQIGFNGKLRYSFVATTPLSSSQIFTYVPQGLEYALSANGSDVVMYDIQPYDNSASTGYIATVALAYIPSGDVDTLSQMLHNPISKLYEQPNQTVKTLMSMIDPSIPLIVSAGSSSGGGSSGSSGSGSNKGSDDGGYDQSDAGTSSTGTTKASAVGIGVGAVAGAAAYGAGMFWVARRYRKKRQLHQRSPSAVDQMSEGRGSAALAAGGRISRGSQNSRGTGRTQMISAPVMAENSLGWN</sequence>
<gene>
    <name evidence="1" type="ORF">BO95DRAFT_351045</name>
</gene>
<name>A0ACD1GP56_9EURO</name>
<dbReference type="EMBL" id="KZ825311">
    <property type="protein sequence ID" value="RAH51041.1"/>
    <property type="molecule type" value="Genomic_DNA"/>
</dbReference>
<dbReference type="Proteomes" id="UP000249057">
    <property type="component" value="Unassembled WGS sequence"/>
</dbReference>
<evidence type="ECO:0000313" key="2">
    <source>
        <dbReference type="Proteomes" id="UP000249057"/>
    </source>
</evidence>
<evidence type="ECO:0000313" key="1">
    <source>
        <dbReference type="EMBL" id="RAH51041.1"/>
    </source>
</evidence>